<dbReference type="Gene3D" id="1.10.8.430">
    <property type="entry name" value="Helical domain of apoptotic protease-activating factors"/>
    <property type="match status" value="1"/>
</dbReference>
<dbReference type="InterPro" id="IPR027417">
    <property type="entry name" value="P-loop_NTPase"/>
</dbReference>
<keyword evidence="1" id="KW-0433">Leucine-rich repeat</keyword>
<sequence>MGSGIPGADYQVFLSFRGPDTRQGFADCLYHAMFDAGVRVFRDNEEICPGEKIMEILRAINNSIICIPIFSKGYASSKWCLRELSEMVEKKKKIMPVFYDATPDDVKLKTHVYRDALRGHEKENDKEKWEKAIKEVVEICGWESSNGEEEKALKEVVKIKGWEVQRTGYAELCKKIVKEVLAKLKVKDRIVTDHLVGMDEHVESMLKYLDIQAHGVRYVGIYGIGGSGKTTLAKTLFNQLVAQFEACSFLADIRESSKHGLEHVQRRLICDLLPKHSRAISDTNDGIKVLKETCRNKKVLIVLDDVDKKEQIESLAGSSGWYSSGSRIIITTRDISVLGVEQEQLKEGSGKKSAELWTLEMTEMNFEQALQLFSSHAFKMDYPPIDFLDVAKGVISVIGRFPLALEVIGSHLYGKQKEVWEDNRSMLARIPHSNIHGTLMISYEALNFRTKQIFLDIACLPTNISLKNAFYMWKSCGFHPEIGMKELVSKSIIKVMDDTELWMHDHLIDLGREIICMENITDFGERSRLWDQEEAWDILKGKEGTAKIEVLPPLLNSAR</sequence>
<proteinExistence type="predicted"/>
<evidence type="ECO:0000259" key="4">
    <source>
        <dbReference type="PROSITE" id="PS50104"/>
    </source>
</evidence>
<dbReference type="InterPro" id="IPR042197">
    <property type="entry name" value="Apaf_helical"/>
</dbReference>
<dbReference type="Proteomes" id="UP000515151">
    <property type="component" value="Chromosome 8"/>
</dbReference>
<keyword evidence="5" id="KW-1185">Reference proteome</keyword>
<gene>
    <name evidence="6" type="primary">LOC116188696</name>
</gene>
<reference evidence="5" key="1">
    <citation type="journal article" date="2020" name="Plant Biotechnol. J.">
        <title>The pomegranate (Punica granatum L.) draft genome dissects genetic divergence between soft- and hard-seeded cultivars.</title>
        <authorList>
            <person name="Luo X."/>
            <person name="Li H."/>
            <person name="Wu Z."/>
            <person name="Yao W."/>
            <person name="Zhao P."/>
            <person name="Cao D."/>
            <person name="Yu H."/>
            <person name="Li K."/>
            <person name="Poudel K."/>
            <person name="Zhao D."/>
            <person name="Zhang F."/>
            <person name="Xia X."/>
            <person name="Chen L."/>
            <person name="Wang Q."/>
            <person name="Jing D."/>
            <person name="Cao S."/>
        </authorList>
    </citation>
    <scope>NUCLEOTIDE SEQUENCE [LARGE SCALE GENOMIC DNA]</scope>
    <source>
        <strain evidence="5">cv. Tunisia</strain>
    </source>
</reference>
<dbReference type="GO" id="GO:0006952">
    <property type="term" value="P:defense response"/>
    <property type="evidence" value="ECO:0007669"/>
    <property type="project" value="UniProtKB-KW"/>
</dbReference>
<evidence type="ECO:0000256" key="1">
    <source>
        <dbReference type="ARBA" id="ARBA00022614"/>
    </source>
</evidence>
<evidence type="ECO:0000313" key="6">
    <source>
        <dbReference type="RefSeq" id="XP_031374040.1"/>
    </source>
</evidence>
<dbReference type="SUPFAM" id="SSF52200">
    <property type="entry name" value="Toll/Interleukin receptor TIR domain"/>
    <property type="match status" value="1"/>
</dbReference>
<dbReference type="OrthoDB" id="1357022at2759"/>
<dbReference type="SUPFAM" id="SSF52540">
    <property type="entry name" value="P-loop containing nucleoside triphosphate hydrolases"/>
    <property type="match status" value="1"/>
</dbReference>
<dbReference type="PANTHER" id="PTHR11017">
    <property type="entry name" value="LEUCINE-RICH REPEAT-CONTAINING PROTEIN"/>
    <property type="match status" value="1"/>
</dbReference>
<evidence type="ECO:0000313" key="5">
    <source>
        <dbReference type="Proteomes" id="UP000515151"/>
    </source>
</evidence>
<dbReference type="SUPFAM" id="SSF46785">
    <property type="entry name" value="Winged helix' DNA-binding domain"/>
    <property type="match status" value="1"/>
</dbReference>
<dbReference type="InterPro" id="IPR044974">
    <property type="entry name" value="Disease_R_plants"/>
</dbReference>
<accession>A0A6P8BUS9</accession>
<evidence type="ECO:0000256" key="3">
    <source>
        <dbReference type="ARBA" id="ARBA00022821"/>
    </source>
</evidence>
<dbReference type="Pfam" id="PF00931">
    <property type="entry name" value="NB-ARC"/>
    <property type="match status" value="1"/>
</dbReference>
<dbReference type="PROSITE" id="PS50104">
    <property type="entry name" value="TIR"/>
    <property type="match status" value="1"/>
</dbReference>
<dbReference type="GO" id="GO:0043531">
    <property type="term" value="F:ADP binding"/>
    <property type="evidence" value="ECO:0007669"/>
    <property type="project" value="InterPro"/>
</dbReference>
<evidence type="ECO:0000256" key="2">
    <source>
        <dbReference type="ARBA" id="ARBA00022737"/>
    </source>
</evidence>
<reference evidence="6" key="2">
    <citation type="submission" date="2025-08" db="UniProtKB">
        <authorList>
            <consortium name="RefSeq"/>
        </authorList>
    </citation>
    <scope>IDENTIFICATION</scope>
    <source>
        <tissue evidence="6">Leaf</tissue>
    </source>
</reference>
<dbReference type="AlphaFoldDB" id="A0A6P8BUS9"/>
<dbReference type="Pfam" id="PF01582">
    <property type="entry name" value="TIR"/>
    <property type="match status" value="1"/>
</dbReference>
<organism evidence="5 6">
    <name type="scientific">Punica granatum</name>
    <name type="common">Pomegranate</name>
    <dbReference type="NCBI Taxonomy" id="22663"/>
    <lineage>
        <taxon>Eukaryota</taxon>
        <taxon>Viridiplantae</taxon>
        <taxon>Streptophyta</taxon>
        <taxon>Embryophyta</taxon>
        <taxon>Tracheophyta</taxon>
        <taxon>Spermatophyta</taxon>
        <taxon>Magnoliopsida</taxon>
        <taxon>eudicotyledons</taxon>
        <taxon>Gunneridae</taxon>
        <taxon>Pentapetalae</taxon>
        <taxon>rosids</taxon>
        <taxon>malvids</taxon>
        <taxon>Myrtales</taxon>
        <taxon>Lythraceae</taxon>
        <taxon>Punica</taxon>
    </lineage>
</organism>
<dbReference type="InterPro" id="IPR000157">
    <property type="entry name" value="TIR_dom"/>
</dbReference>
<keyword evidence="2" id="KW-0677">Repeat</keyword>
<dbReference type="InterPro" id="IPR035897">
    <property type="entry name" value="Toll_tir_struct_dom_sf"/>
</dbReference>
<dbReference type="Pfam" id="PF23282">
    <property type="entry name" value="WHD_ROQ1"/>
    <property type="match status" value="1"/>
</dbReference>
<keyword evidence="3" id="KW-0611">Plant defense</keyword>
<dbReference type="Gene3D" id="3.40.50.10140">
    <property type="entry name" value="Toll/interleukin-1 receptor homology (TIR) domain"/>
    <property type="match status" value="1"/>
</dbReference>
<dbReference type="PANTHER" id="PTHR11017:SF570">
    <property type="entry name" value="DISEASE RESISTANCE PROTEIN (TIR-NBS CLASS)-RELATED"/>
    <property type="match status" value="1"/>
</dbReference>
<dbReference type="Gene3D" id="3.40.50.300">
    <property type="entry name" value="P-loop containing nucleotide triphosphate hydrolases"/>
    <property type="match status" value="1"/>
</dbReference>
<dbReference type="GeneID" id="116188696"/>
<dbReference type="InterPro" id="IPR036390">
    <property type="entry name" value="WH_DNA-bd_sf"/>
</dbReference>
<protein>
    <submittedName>
        <fullName evidence="6">TMV resistance protein N-like</fullName>
    </submittedName>
</protein>
<dbReference type="GO" id="GO:0007165">
    <property type="term" value="P:signal transduction"/>
    <property type="evidence" value="ECO:0007669"/>
    <property type="project" value="InterPro"/>
</dbReference>
<dbReference type="RefSeq" id="XP_031374040.1">
    <property type="nucleotide sequence ID" value="XM_031518180.1"/>
</dbReference>
<dbReference type="InterPro" id="IPR002182">
    <property type="entry name" value="NB-ARC"/>
</dbReference>
<dbReference type="SMART" id="SM00255">
    <property type="entry name" value="TIR"/>
    <property type="match status" value="1"/>
</dbReference>
<dbReference type="InterPro" id="IPR058192">
    <property type="entry name" value="WHD_ROQ1-like"/>
</dbReference>
<dbReference type="PRINTS" id="PR00364">
    <property type="entry name" value="DISEASERSIST"/>
</dbReference>
<feature type="domain" description="TIR" evidence="4">
    <location>
        <begin position="8"/>
        <end position="157"/>
    </location>
</feature>
<name>A0A6P8BUS9_PUNGR</name>